<name>A0A0K2UEU3_LEPSM</name>
<sequence length="43" mass="5032">MTNTGPSPPDKQLNKTAIVYFQLFPLICRFGHYWELIFAVFVQ</sequence>
<reference evidence="2" key="1">
    <citation type="submission" date="2014-05" db="EMBL/GenBank/DDBJ databases">
        <authorList>
            <person name="Chronopoulou M."/>
        </authorList>
    </citation>
    <scope>NUCLEOTIDE SEQUENCE</scope>
    <source>
        <tissue evidence="2">Whole organism</tissue>
    </source>
</reference>
<keyword evidence="1" id="KW-0812">Transmembrane</keyword>
<accession>A0A0K2UEU3</accession>
<evidence type="ECO:0000256" key="1">
    <source>
        <dbReference type="SAM" id="Phobius"/>
    </source>
</evidence>
<proteinExistence type="predicted"/>
<keyword evidence="1" id="KW-1133">Transmembrane helix</keyword>
<protein>
    <submittedName>
        <fullName evidence="2">Uncharacterized protein</fullName>
    </submittedName>
</protein>
<feature type="transmembrane region" description="Helical" evidence="1">
    <location>
        <begin position="20"/>
        <end position="42"/>
    </location>
</feature>
<dbReference type="EMBL" id="HACA01018860">
    <property type="protein sequence ID" value="CDW36221.1"/>
    <property type="molecule type" value="Transcribed_RNA"/>
</dbReference>
<organism evidence="2">
    <name type="scientific">Lepeophtheirus salmonis</name>
    <name type="common">Salmon louse</name>
    <name type="synonym">Caligus salmonis</name>
    <dbReference type="NCBI Taxonomy" id="72036"/>
    <lineage>
        <taxon>Eukaryota</taxon>
        <taxon>Metazoa</taxon>
        <taxon>Ecdysozoa</taxon>
        <taxon>Arthropoda</taxon>
        <taxon>Crustacea</taxon>
        <taxon>Multicrustacea</taxon>
        <taxon>Hexanauplia</taxon>
        <taxon>Copepoda</taxon>
        <taxon>Siphonostomatoida</taxon>
        <taxon>Caligidae</taxon>
        <taxon>Lepeophtheirus</taxon>
    </lineage>
</organism>
<evidence type="ECO:0000313" key="2">
    <source>
        <dbReference type="EMBL" id="CDW36221.1"/>
    </source>
</evidence>
<dbReference type="AlphaFoldDB" id="A0A0K2UEU3"/>
<keyword evidence="1" id="KW-0472">Membrane</keyword>